<evidence type="ECO:0000313" key="3">
    <source>
        <dbReference type="Proteomes" id="UP000327157"/>
    </source>
</evidence>
<dbReference type="AlphaFoldDB" id="A0A5N5HHK8"/>
<feature type="repeat" description="WD" evidence="1">
    <location>
        <begin position="16"/>
        <end position="51"/>
    </location>
</feature>
<dbReference type="Gene3D" id="2.130.10.10">
    <property type="entry name" value="YVTN repeat-like/Quinoprotein amine dehydrogenase"/>
    <property type="match status" value="1"/>
</dbReference>
<dbReference type="InterPro" id="IPR015943">
    <property type="entry name" value="WD40/YVTN_repeat-like_dom_sf"/>
</dbReference>
<protein>
    <submittedName>
        <fullName evidence="2">WD repeat-containing protein-like</fullName>
    </submittedName>
</protein>
<keyword evidence="1" id="KW-0853">WD repeat</keyword>
<keyword evidence="3" id="KW-1185">Reference proteome</keyword>
<accession>A0A5N5HHK8</accession>
<dbReference type="SUPFAM" id="SSF50978">
    <property type="entry name" value="WD40 repeat-like"/>
    <property type="match status" value="1"/>
</dbReference>
<gene>
    <name evidence="2" type="ORF">D8674_017242</name>
</gene>
<dbReference type="PROSITE" id="PS50082">
    <property type="entry name" value="WD_REPEATS_2"/>
    <property type="match status" value="1"/>
</dbReference>
<dbReference type="InterPro" id="IPR001680">
    <property type="entry name" value="WD40_rpt"/>
</dbReference>
<dbReference type="Pfam" id="PF00400">
    <property type="entry name" value="WD40"/>
    <property type="match status" value="1"/>
</dbReference>
<dbReference type="PANTHER" id="PTHR43991">
    <property type="entry name" value="WD REPEAT PROTEIN (AFU_ORTHOLOGUE AFUA_8G05640)-RELATED"/>
    <property type="match status" value="1"/>
</dbReference>
<comment type="caution">
    <text evidence="2">The sequence shown here is derived from an EMBL/GenBank/DDBJ whole genome shotgun (WGS) entry which is preliminary data.</text>
</comment>
<proteinExistence type="predicted"/>
<dbReference type="InterPro" id="IPR036322">
    <property type="entry name" value="WD40_repeat_dom_sf"/>
</dbReference>
<evidence type="ECO:0000256" key="1">
    <source>
        <dbReference type="PROSITE-ProRule" id="PRU00221"/>
    </source>
</evidence>
<dbReference type="OrthoDB" id="20669at2759"/>
<organism evidence="2 3">
    <name type="scientific">Pyrus ussuriensis x Pyrus communis</name>
    <dbReference type="NCBI Taxonomy" id="2448454"/>
    <lineage>
        <taxon>Eukaryota</taxon>
        <taxon>Viridiplantae</taxon>
        <taxon>Streptophyta</taxon>
        <taxon>Embryophyta</taxon>
        <taxon>Tracheophyta</taxon>
        <taxon>Spermatophyta</taxon>
        <taxon>Magnoliopsida</taxon>
        <taxon>eudicotyledons</taxon>
        <taxon>Gunneridae</taxon>
        <taxon>Pentapetalae</taxon>
        <taxon>rosids</taxon>
        <taxon>fabids</taxon>
        <taxon>Rosales</taxon>
        <taxon>Rosaceae</taxon>
        <taxon>Amygdaloideae</taxon>
        <taxon>Maleae</taxon>
        <taxon>Pyrus</taxon>
    </lineage>
</organism>
<reference evidence="2 3" key="3">
    <citation type="submission" date="2019-11" db="EMBL/GenBank/DDBJ databases">
        <title>A de novo genome assembly of a pear dwarfing rootstock.</title>
        <authorList>
            <person name="Wang F."/>
            <person name="Wang J."/>
            <person name="Li S."/>
            <person name="Zhang Y."/>
            <person name="Fang M."/>
            <person name="Ma L."/>
            <person name="Zhao Y."/>
            <person name="Jiang S."/>
        </authorList>
    </citation>
    <scope>NUCLEOTIDE SEQUENCE [LARGE SCALE GENOMIC DNA]</scope>
    <source>
        <strain evidence="2">S2</strain>
        <tissue evidence="2">Leaf</tissue>
    </source>
</reference>
<dbReference type="EMBL" id="SMOL01000160">
    <property type="protein sequence ID" value="KAB2625582.1"/>
    <property type="molecule type" value="Genomic_DNA"/>
</dbReference>
<sequence length="95" mass="10610">MNNSRSNIQKPIIAKVVGHLDFSFASTWHPNGRIFATGNQDKTSRVWDIRNLSLPVAVLKNNLGAARSIHFSSNDQFMVVAEPADFVHIYNTKAD</sequence>
<evidence type="ECO:0000313" key="2">
    <source>
        <dbReference type="EMBL" id="KAB2625582.1"/>
    </source>
</evidence>
<dbReference type="PANTHER" id="PTHR43991:SF21">
    <property type="entry name" value="GAMYB-BINDING PROTEIN"/>
    <property type="match status" value="1"/>
</dbReference>
<reference evidence="3" key="2">
    <citation type="submission" date="2019-10" db="EMBL/GenBank/DDBJ databases">
        <title>A de novo genome assembly of a pear dwarfing rootstock.</title>
        <authorList>
            <person name="Wang F."/>
            <person name="Wang J."/>
            <person name="Li S."/>
            <person name="Zhang Y."/>
            <person name="Fang M."/>
            <person name="Ma L."/>
            <person name="Zhao Y."/>
            <person name="Jiang S."/>
        </authorList>
    </citation>
    <scope>NUCLEOTIDE SEQUENCE [LARGE SCALE GENOMIC DNA]</scope>
</reference>
<name>A0A5N5HHK8_9ROSA</name>
<dbReference type="PROSITE" id="PS50294">
    <property type="entry name" value="WD_REPEATS_REGION"/>
    <property type="match status" value="1"/>
</dbReference>
<reference evidence="2 3" key="1">
    <citation type="submission" date="2019-09" db="EMBL/GenBank/DDBJ databases">
        <authorList>
            <person name="Ou C."/>
        </authorList>
    </citation>
    <scope>NUCLEOTIDE SEQUENCE [LARGE SCALE GENOMIC DNA]</scope>
    <source>
        <strain evidence="2">S2</strain>
        <tissue evidence="2">Leaf</tissue>
    </source>
</reference>
<dbReference type="SMART" id="SM00320">
    <property type="entry name" value="WD40"/>
    <property type="match status" value="2"/>
</dbReference>
<dbReference type="Proteomes" id="UP000327157">
    <property type="component" value="Chromosome 16"/>
</dbReference>